<protein>
    <recommendedName>
        <fullName evidence="4">Dirigent protein</fullName>
    </recommendedName>
</protein>
<feature type="chain" id="PRO_5011814432" description="Dirigent protein" evidence="4">
    <location>
        <begin position="31"/>
        <end position="192"/>
    </location>
</feature>
<keyword evidence="4" id="KW-0732">Signal</keyword>
<evidence type="ECO:0000256" key="3">
    <source>
        <dbReference type="ARBA" id="ARBA00022525"/>
    </source>
</evidence>
<dbReference type="Proteomes" id="UP000197138">
    <property type="component" value="Unassembled WGS sequence"/>
</dbReference>
<sequence>MRKLIMEKFSSIFFLVFLLVFSESAVPTAGESLIKRNAKPCQRLMLHLHDIFQEGINNTFPNATSASVTEGVPGFGPFLFGKLYVFDNPVTGDENMNSPPAARARGFYLYDRKDTPNTLFLITLSFNSSEYKGTMTMLGNNEHGAETRDIPIVGGTGDFFMARGIATLETEVLDFVKSYFRVRMDIKLYECY</sequence>
<evidence type="ECO:0000256" key="4">
    <source>
        <dbReference type="RuleBase" id="RU363099"/>
    </source>
</evidence>
<comment type="similarity">
    <text evidence="1 4">Belongs to the plant dirigent protein family.</text>
</comment>
<comment type="subunit">
    <text evidence="2 4">Homodimer.</text>
</comment>
<feature type="signal peptide" evidence="4">
    <location>
        <begin position="1"/>
        <end position="30"/>
    </location>
</feature>
<dbReference type="InterPro" id="IPR044859">
    <property type="entry name" value="Allene_oxi_cyc_Dirigent"/>
</dbReference>
<dbReference type="EMBL" id="MTKT01004293">
    <property type="protein sequence ID" value="OWM72119.1"/>
    <property type="molecule type" value="Genomic_DNA"/>
</dbReference>
<dbReference type="Pfam" id="PF03018">
    <property type="entry name" value="Dirigent"/>
    <property type="match status" value="1"/>
</dbReference>
<accession>A0A218WI15</accession>
<gene>
    <name evidence="5" type="ORF">CDL15_Pgr018002</name>
</gene>
<dbReference type="AlphaFoldDB" id="A0A218WI15"/>
<keyword evidence="4" id="KW-0052">Apoplast</keyword>
<evidence type="ECO:0000256" key="1">
    <source>
        <dbReference type="ARBA" id="ARBA00010746"/>
    </source>
</evidence>
<dbReference type="PANTHER" id="PTHR46442:SF6">
    <property type="entry name" value="DIRIGENT PROTEIN 5"/>
    <property type="match status" value="1"/>
</dbReference>
<evidence type="ECO:0000313" key="5">
    <source>
        <dbReference type="EMBL" id="OWM72119.1"/>
    </source>
</evidence>
<comment type="subcellular location">
    <subcellularLocation>
        <location evidence="4">Secreted</location>
        <location evidence="4">Extracellular space</location>
        <location evidence="4">Apoplast</location>
    </subcellularLocation>
</comment>
<evidence type="ECO:0000313" key="6">
    <source>
        <dbReference type="Proteomes" id="UP000197138"/>
    </source>
</evidence>
<evidence type="ECO:0000256" key="2">
    <source>
        <dbReference type="ARBA" id="ARBA00011738"/>
    </source>
</evidence>
<dbReference type="PANTHER" id="PTHR46442">
    <property type="entry name" value="DIRIGENT PROTEIN"/>
    <property type="match status" value="1"/>
</dbReference>
<keyword evidence="3 4" id="KW-0964">Secreted</keyword>
<proteinExistence type="inferred from homology"/>
<dbReference type="InterPro" id="IPR004265">
    <property type="entry name" value="Dirigent"/>
</dbReference>
<dbReference type="Gene3D" id="2.40.480.10">
    <property type="entry name" value="Allene oxide cyclase-like"/>
    <property type="match status" value="1"/>
</dbReference>
<reference evidence="6" key="1">
    <citation type="journal article" date="2017" name="Plant J.">
        <title>The pomegranate (Punica granatum L.) genome and the genomics of punicalagin biosynthesis.</title>
        <authorList>
            <person name="Qin G."/>
            <person name="Xu C."/>
            <person name="Ming R."/>
            <person name="Tang H."/>
            <person name="Guyot R."/>
            <person name="Kramer E.M."/>
            <person name="Hu Y."/>
            <person name="Yi X."/>
            <person name="Qi Y."/>
            <person name="Xu X."/>
            <person name="Gao Z."/>
            <person name="Pan H."/>
            <person name="Jian J."/>
            <person name="Tian Y."/>
            <person name="Yue Z."/>
            <person name="Xu Y."/>
        </authorList>
    </citation>
    <scope>NUCLEOTIDE SEQUENCE [LARGE SCALE GENOMIC DNA]</scope>
    <source>
        <strain evidence="6">cv. Dabenzi</strain>
    </source>
</reference>
<comment type="function">
    <text evidence="4">Dirigent proteins impart stereoselectivity on the phenoxy radical-coupling reaction, yielding optically active lignans from two molecules of coniferyl alcohol in the biosynthesis of lignans, flavonolignans, and alkaloids and thus plays a central role in plant secondary metabolism.</text>
</comment>
<name>A0A218WI15_PUNGR</name>
<dbReference type="GO" id="GO:0009699">
    <property type="term" value="P:phenylpropanoid biosynthetic process"/>
    <property type="evidence" value="ECO:0007669"/>
    <property type="project" value="UniProtKB-ARBA"/>
</dbReference>
<organism evidence="5 6">
    <name type="scientific">Punica granatum</name>
    <name type="common">Pomegranate</name>
    <dbReference type="NCBI Taxonomy" id="22663"/>
    <lineage>
        <taxon>Eukaryota</taxon>
        <taxon>Viridiplantae</taxon>
        <taxon>Streptophyta</taxon>
        <taxon>Embryophyta</taxon>
        <taxon>Tracheophyta</taxon>
        <taxon>Spermatophyta</taxon>
        <taxon>Magnoliopsida</taxon>
        <taxon>eudicotyledons</taxon>
        <taxon>Gunneridae</taxon>
        <taxon>Pentapetalae</taxon>
        <taxon>rosids</taxon>
        <taxon>malvids</taxon>
        <taxon>Myrtales</taxon>
        <taxon>Lythraceae</taxon>
        <taxon>Punica</taxon>
    </lineage>
</organism>
<comment type="caution">
    <text evidence="5">The sequence shown here is derived from an EMBL/GenBank/DDBJ whole genome shotgun (WGS) entry which is preliminary data.</text>
</comment>
<dbReference type="GO" id="GO:0048046">
    <property type="term" value="C:apoplast"/>
    <property type="evidence" value="ECO:0007669"/>
    <property type="project" value="UniProtKB-SubCell"/>
</dbReference>